<evidence type="ECO:0000313" key="3">
    <source>
        <dbReference type="EMBL" id="CAF3643710.1"/>
    </source>
</evidence>
<dbReference type="EMBL" id="CAJOBC010000970">
    <property type="protein sequence ID" value="CAF3643710.1"/>
    <property type="molecule type" value="Genomic_DNA"/>
</dbReference>
<feature type="compositionally biased region" description="Basic and acidic residues" evidence="1">
    <location>
        <begin position="487"/>
        <end position="510"/>
    </location>
</feature>
<reference evidence="2" key="1">
    <citation type="submission" date="2021-02" db="EMBL/GenBank/DDBJ databases">
        <authorList>
            <person name="Nowell W R."/>
        </authorList>
    </citation>
    <scope>NUCLEOTIDE SEQUENCE</scope>
</reference>
<dbReference type="OrthoDB" id="10028615at2759"/>
<dbReference type="Proteomes" id="UP000681722">
    <property type="component" value="Unassembled WGS sequence"/>
</dbReference>
<dbReference type="EMBL" id="CAJNOQ010000970">
    <property type="protein sequence ID" value="CAF0855939.1"/>
    <property type="molecule type" value="Genomic_DNA"/>
</dbReference>
<evidence type="ECO:0000256" key="1">
    <source>
        <dbReference type="SAM" id="MobiDB-lite"/>
    </source>
</evidence>
<evidence type="ECO:0000313" key="4">
    <source>
        <dbReference type="Proteomes" id="UP000663829"/>
    </source>
</evidence>
<feature type="compositionally biased region" description="Basic and acidic residues" evidence="1">
    <location>
        <begin position="680"/>
        <end position="698"/>
    </location>
</feature>
<comment type="caution">
    <text evidence="2">The sequence shown here is derived from an EMBL/GenBank/DDBJ whole genome shotgun (WGS) entry which is preliminary data.</text>
</comment>
<name>A0A813WMT7_9BILA</name>
<feature type="compositionally biased region" description="Basic residues" evidence="1">
    <location>
        <begin position="558"/>
        <end position="567"/>
    </location>
</feature>
<feature type="compositionally biased region" description="Basic residues" evidence="1">
    <location>
        <begin position="699"/>
        <end position="719"/>
    </location>
</feature>
<feature type="compositionally biased region" description="Basic and acidic residues" evidence="1">
    <location>
        <begin position="543"/>
        <end position="554"/>
    </location>
</feature>
<feature type="region of interest" description="Disordered" evidence="1">
    <location>
        <begin position="678"/>
        <end position="719"/>
    </location>
</feature>
<dbReference type="AlphaFoldDB" id="A0A813WMT7"/>
<accession>A0A813WMT7</accession>
<dbReference type="Proteomes" id="UP000663829">
    <property type="component" value="Unassembled WGS sequence"/>
</dbReference>
<feature type="region of interest" description="Disordered" evidence="1">
    <location>
        <begin position="487"/>
        <end position="612"/>
    </location>
</feature>
<evidence type="ECO:0000313" key="2">
    <source>
        <dbReference type="EMBL" id="CAF0855939.1"/>
    </source>
</evidence>
<protein>
    <submittedName>
        <fullName evidence="2">Uncharacterized protein</fullName>
    </submittedName>
</protein>
<organism evidence="2 4">
    <name type="scientific">Didymodactylos carnosus</name>
    <dbReference type="NCBI Taxonomy" id="1234261"/>
    <lineage>
        <taxon>Eukaryota</taxon>
        <taxon>Metazoa</taxon>
        <taxon>Spiralia</taxon>
        <taxon>Gnathifera</taxon>
        <taxon>Rotifera</taxon>
        <taxon>Eurotatoria</taxon>
        <taxon>Bdelloidea</taxon>
        <taxon>Philodinida</taxon>
        <taxon>Philodinidae</taxon>
        <taxon>Didymodactylos</taxon>
    </lineage>
</organism>
<sequence length="719" mass="83175">MDQTLCVFKSAWEVKRFNASKSARNAARKLIYASLSLQIGKQTNDLRLRNIEIRQEIQRHDSLLVRYQEKLQILDSMIDLASQSVELYFEKRMENLCNNITKKWGEIRGIINEEAEHWKEIHSMMNQKLLIPGDMRSSRNLPRTVQQSPAEDLHIIDEEEEEQQQSTDVPELLNATSLTPLLTRAIRKTRLQSKIVVTPVASSSTSINLEENKQQQEQQQLHVLSAVQLESETNRDVEMTKHSLDILNSKEERMSVVIPPTPLLSITDKTFVVKKQIEDDDYEQQQQVIDLHKQDGTYRAETEHRSSLISNEDENLSLRPKQLNFTETDTIKNDTTLQQMNTTKHTSINENTSTNTLVEQQTQIKKDSTLTDREINEIKNNYSVSTHVPIVDEIEYESDSADVESIEVNTKQRSTLKKRDNQFGKTFIVPNIKIEEFTIDNSDDESDIRRPTISDEQYKTILAKPSVFIPFSSDTTPFEQISNTEYFNDKDQISNNQKSDDESQRSEKQVIKRKAGRPKRNETHLPTKTTTTERKNPRRPRQILKELDNNEKVTKTMKGQRRGGRKRVASEDTSSSDTKARKRKQTGSDDDNIPSSKKRTHSPTPKKYTLQRTNIEEEIVNIFKLPPLPPISDPRIHYSTRFSTRRQTLAPQVHNENLLHGISSSARRKQNKSPINLKSTLKENKLNLDENDSNDEHSKRKIIKKKSSSKTKKLKKTRK</sequence>
<feature type="compositionally biased region" description="Basic and acidic residues" evidence="1">
    <location>
        <begin position="519"/>
        <end position="535"/>
    </location>
</feature>
<gene>
    <name evidence="2" type="ORF">GPM918_LOCUS6328</name>
    <name evidence="3" type="ORF">SRO942_LOCUS6328</name>
</gene>
<keyword evidence="4" id="KW-1185">Reference proteome</keyword>
<proteinExistence type="predicted"/>